<sequence length="245" mass="27640">MSGNDPEGATPTALNSCELTRSLDTLCEADSRNACSLRKDTNTGEIRLATSADQIADMAVFNLSSRVPTAVHIHFETAKNLYVYAWFVYRFYSVAEQQALASLEFALRTRLEDDASRSASRGAKRPRGLKAWLNEALKQGAIANDRFQWAEKRAKARAMRRVDVQAIQQMKDLGLKSIQLDYSRAELLREDFAEDWIGTFIETLPEIRNEYAHGSSHLDSSSVLRTFEIITELINQLFDRTSGPR</sequence>
<dbReference type="Proteomes" id="UP000035080">
    <property type="component" value="Chromosome"/>
</dbReference>
<reference evidence="1 2" key="1">
    <citation type="journal article" date="2015" name="Genome Announc.">
        <title>Genome Sequences of Two Pandoraea pnomenusa Isolates Recovered 11 Months Apart from a Cystic Fibrosis Patient.</title>
        <authorList>
            <person name="Ee R."/>
            <person name="Ambrose M."/>
            <person name="Lazenby J."/>
            <person name="Williams P."/>
            <person name="Chan K.G."/>
            <person name="Roddam L."/>
        </authorList>
    </citation>
    <scope>NUCLEOTIDE SEQUENCE [LARGE SCALE GENOMIC DNA]</scope>
    <source>
        <strain evidence="1 2">6399</strain>
    </source>
</reference>
<protein>
    <recommendedName>
        <fullName evidence="3">RiboL-PSP-HEPN domain-containing protein</fullName>
    </recommendedName>
</protein>
<name>A0ABX6HKS3_9BURK</name>
<accession>A0ABX6HKS3</accession>
<evidence type="ECO:0000313" key="2">
    <source>
        <dbReference type="Proteomes" id="UP000035080"/>
    </source>
</evidence>
<dbReference type="EMBL" id="CP047385">
    <property type="protein sequence ID" value="QHF11222.1"/>
    <property type="molecule type" value="Genomic_DNA"/>
</dbReference>
<proteinExistence type="predicted"/>
<keyword evidence="2" id="KW-1185">Reference proteome</keyword>
<organism evidence="1 2">
    <name type="scientific">Pandoraea fibrosis</name>
    <dbReference type="NCBI Taxonomy" id="1891094"/>
    <lineage>
        <taxon>Bacteria</taxon>
        <taxon>Pseudomonadati</taxon>
        <taxon>Pseudomonadota</taxon>
        <taxon>Betaproteobacteria</taxon>
        <taxon>Burkholderiales</taxon>
        <taxon>Burkholderiaceae</taxon>
        <taxon>Pandoraea</taxon>
    </lineage>
</organism>
<dbReference type="RefSeq" id="WP_039373244.1">
    <property type="nucleotide sequence ID" value="NZ_CP047385.1"/>
</dbReference>
<gene>
    <name evidence="1" type="ORF">PI93_000080</name>
</gene>
<evidence type="ECO:0008006" key="3">
    <source>
        <dbReference type="Google" id="ProtNLM"/>
    </source>
</evidence>
<evidence type="ECO:0000313" key="1">
    <source>
        <dbReference type="EMBL" id="QHF11222.1"/>
    </source>
</evidence>